<dbReference type="AlphaFoldDB" id="A0A4Q0ZIZ5"/>
<dbReference type="EMBL" id="PDJZ01000003">
    <property type="protein sequence ID" value="RXJ85061.1"/>
    <property type="molecule type" value="Genomic_DNA"/>
</dbReference>
<gene>
    <name evidence="1" type="ORF">CRU90_03640</name>
</gene>
<dbReference type="InterPro" id="IPR007497">
    <property type="entry name" value="SIMPL/DUF541"/>
</dbReference>
<dbReference type="Pfam" id="PF04402">
    <property type="entry name" value="SIMPL"/>
    <property type="match status" value="1"/>
</dbReference>
<dbReference type="Gene3D" id="3.30.70.2970">
    <property type="entry name" value="Protein of unknown function (DUF541), domain 2"/>
    <property type="match status" value="1"/>
</dbReference>
<organism evidence="1 2">
    <name type="scientific">Arcobacter cloacae</name>
    <dbReference type="NCBI Taxonomy" id="1054034"/>
    <lineage>
        <taxon>Bacteria</taxon>
        <taxon>Pseudomonadati</taxon>
        <taxon>Campylobacterota</taxon>
        <taxon>Epsilonproteobacteria</taxon>
        <taxon>Campylobacterales</taxon>
        <taxon>Arcobacteraceae</taxon>
        <taxon>Arcobacter</taxon>
    </lineage>
</organism>
<dbReference type="Gene3D" id="3.30.110.170">
    <property type="entry name" value="Protein of unknown function (DUF541), domain 1"/>
    <property type="match status" value="1"/>
</dbReference>
<dbReference type="OrthoDB" id="5348452at2"/>
<dbReference type="Proteomes" id="UP000290870">
    <property type="component" value="Unassembled WGS sequence"/>
</dbReference>
<sequence length="232" mass="26753">MIKKSKFLFTTLLLPILSFSYELEFSKSFSQVVNPDLLTTNININIEKKDENKINMDIEKFNDFIKDNKNIIIKKGSYNLSPKYKYYDNKQEFVGYVGSLRYTAESKDAKELNTFLNELIALKDKSKSDDVKLNISNISWRISDEVQNQKFDELRLESIKWVESYAKELSSSLAKNCETKKININEVNGIMPIYARNEMALSSTMSKVVADVAPISSEQTITVNPYFLLECK</sequence>
<proteinExistence type="predicted"/>
<dbReference type="RefSeq" id="WP_128985922.1">
    <property type="nucleotide sequence ID" value="NZ_PDJZ01000003.1"/>
</dbReference>
<evidence type="ECO:0000313" key="2">
    <source>
        <dbReference type="Proteomes" id="UP000290870"/>
    </source>
</evidence>
<name>A0A4Q0ZIZ5_9BACT</name>
<comment type="caution">
    <text evidence="1">The sequence shown here is derived from an EMBL/GenBank/DDBJ whole genome shotgun (WGS) entry which is preliminary data.</text>
</comment>
<reference evidence="1 2" key="1">
    <citation type="submission" date="2017-10" db="EMBL/GenBank/DDBJ databases">
        <title>Genomics of the genus Arcobacter.</title>
        <authorList>
            <person name="Perez-Cataluna A."/>
            <person name="Figueras M.J."/>
        </authorList>
    </citation>
    <scope>NUCLEOTIDE SEQUENCE [LARGE SCALE GENOMIC DNA]</scope>
    <source>
        <strain evidence="1 2">F26</strain>
    </source>
</reference>
<evidence type="ECO:0000313" key="1">
    <source>
        <dbReference type="EMBL" id="RXJ85061.1"/>
    </source>
</evidence>
<protein>
    <submittedName>
        <fullName evidence="1">SIMPL domain-containing protein</fullName>
    </submittedName>
</protein>
<accession>A0A4Q0ZIZ5</accession>